<organism evidence="1 2">
    <name type="scientific">Durusdinium trenchii</name>
    <dbReference type="NCBI Taxonomy" id="1381693"/>
    <lineage>
        <taxon>Eukaryota</taxon>
        <taxon>Sar</taxon>
        <taxon>Alveolata</taxon>
        <taxon>Dinophyceae</taxon>
        <taxon>Suessiales</taxon>
        <taxon>Symbiodiniaceae</taxon>
        <taxon>Durusdinium</taxon>
    </lineage>
</organism>
<protein>
    <submittedName>
        <fullName evidence="1">Uncharacterized protein</fullName>
    </submittedName>
</protein>
<name>A0ABP0ITN6_9DINO</name>
<evidence type="ECO:0000313" key="2">
    <source>
        <dbReference type="Proteomes" id="UP001642484"/>
    </source>
</evidence>
<sequence length="189" mass="22010">MVAFLDTWKEPVYRSGVWTIFEQFAASRLNIPVCFVMPESSAASVQEQIDRGKDGIREMTESISGCINLARAMAWDPRDEMKVKTLIQRTVGFEHVDRHVTEVMTCWIGGVVATQFKELIHESRRSICWRRLPWRVRCGHMQCFTGQRDFGETEQTAEYEDCFVEHLAAMIVLWLRFSDGFLECPHNWI</sequence>
<keyword evidence="2" id="KW-1185">Reference proteome</keyword>
<dbReference type="Proteomes" id="UP001642484">
    <property type="component" value="Unassembled WGS sequence"/>
</dbReference>
<proteinExistence type="predicted"/>
<reference evidence="1 2" key="1">
    <citation type="submission" date="2024-02" db="EMBL/GenBank/DDBJ databases">
        <authorList>
            <person name="Chen Y."/>
            <person name="Shah S."/>
            <person name="Dougan E. K."/>
            <person name="Thang M."/>
            <person name="Chan C."/>
        </authorList>
    </citation>
    <scope>NUCLEOTIDE SEQUENCE [LARGE SCALE GENOMIC DNA]</scope>
</reference>
<gene>
    <name evidence="1" type="ORF">CCMP2556_LOCUS8042</name>
</gene>
<comment type="caution">
    <text evidence="1">The sequence shown here is derived from an EMBL/GenBank/DDBJ whole genome shotgun (WGS) entry which is preliminary data.</text>
</comment>
<dbReference type="EMBL" id="CAXAMN010003614">
    <property type="protein sequence ID" value="CAK9005369.1"/>
    <property type="molecule type" value="Genomic_DNA"/>
</dbReference>
<accession>A0ABP0ITN6</accession>
<evidence type="ECO:0000313" key="1">
    <source>
        <dbReference type="EMBL" id="CAK9005369.1"/>
    </source>
</evidence>